<feature type="transmembrane region" description="Helical" evidence="3">
    <location>
        <begin position="318"/>
        <end position="340"/>
    </location>
</feature>
<dbReference type="EMBL" id="CDMZ01000465">
    <property type="protein sequence ID" value="CEM14912.1"/>
    <property type="molecule type" value="Genomic_DNA"/>
</dbReference>
<dbReference type="AlphaFoldDB" id="A0A0G4FLW1"/>
<evidence type="ECO:0000256" key="2">
    <source>
        <dbReference type="SAM" id="MobiDB-lite"/>
    </source>
</evidence>
<protein>
    <submittedName>
        <fullName evidence="4">Uncharacterized protein</fullName>
    </submittedName>
</protein>
<evidence type="ECO:0000256" key="3">
    <source>
        <dbReference type="SAM" id="Phobius"/>
    </source>
</evidence>
<name>A0A0G4FLW1_9ALVE</name>
<proteinExistence type="predicted"/>
<accession>A0A0G4FLW1</accession>
<keyword evidence="3" id="KW-1133">Transmembrane helix</keyword>
<keyword evidence="1" id="KW-0175">Coiled coil</keyword>
<evidence type="ECO:0000313" key="4">
    <source>
        <dbReference type="EMBL" id="CEM14912.1"/>
    </source>
</evidence>
<gene>
    <name evidence="4" type="ORF">Cvel_17651</name>
</gene>
<feature type="coiled-coil region" evidence="1">
    <location>
        <begin position="267"/>
        <end position="294"/>
    </location>
</feature>
<dbReference type="VEuPathDB" id="CryptoDB:Cvel_17651"/>
<organism evidence="4">
    <name type="scientific">Chromera velia CCMP2878</name>
    <dbReference type="NCBI Taxonomy" id="1169474"/>
    <lineage>
        <taxon>Eukaryota</taxon>
        <taxon>Sar</taxon>
        <taxon>Alveolata</taxon>
        <taxon>Colpodellida</taxon>
        <taxon>Chromeraceae</taxon>
        <taxon>Chromera</taxon>
    </lineage>
</organism>
<feature type="region of interest" description="Disordered" evidence="2">
    <location>
        <begin position="1"/>
        <end position="35"/>
    </location>
</feature>
<evidence type="ECO:0000256" key="1">
    <source>
        <dbReference type="SAM" id="Coils"/>
    </source>
</evidence>
<keyword evidence="3" id="KW-0472">Membrane</keyword>
<keyword evidence="3" id="KW-0812">Transmembrane</keyword>
<sequence>MLRESNGLLSPGVHTVVPSGPPSRQTSGAAQSPQGAGFAVLLERELSPSGVEILLPSRAASSLLEPSPAVSAARDERGGGFEERLKEWKKGIENDMEVAAEVKRASYRVGDAGAFWRGGTDKYVEALRKSSKELGVVDELSRLLKKHVQEIVREPGAAFDAPFKERFGSETARQSSLDRGELLDLVSEGVTGAAVVCGVGSAAAAQAAGVACVDAYTGEKVRAQECAQVSRHTEAKLLVTKEHATQAQLKSAKLQVGVEKKSWAHMFGLDTQKMDQLKEKVRQLKEKLGKSKSKLTHAKTKAKGAGMLTKALAAATKVGLSLSGCLLLVGGVLYSARVVWTLKRRADVRQEHVDGEVRRMAEFCCEWVMKKRREVGGSVSVRGSAVTLASAHGEGEEGV</sequence>
<feature type="compositionally biased region" description="Polar residues" evidence="2">
    <location>
        <begin position="22"/>
        <end position="34"/>
    </location>
</feature>
<reference evidence="4" key="1">
    <citation type="submission" date="2014-11" db="EMBL/GenBank/DDBJ databases">
        <authorList>
            <person name="Otto D Thomas"/>
            <person name="Naeem Raeece"/>
        </authorList>
    </citation>
    <scope>NUCLEOTIDE SEQUENCE</scope>
</reference>